<feature type="domain" description="N-acetyltransferase" evidence="2">
    <location>
        <begin position="7"/>
        <end position="203"/>
    </location>
</feature>
<dbReference type="InterPro" id="IPR052523">
    <property type="entry name" value="Trichothecene_AcTrans"/>
</dbReference>
<feature type="compositionally biased region" description="Basic and acidic residues" evidence="1">
    <location>
        <begin position="203"/>
        <end position="214"/>
    </location>
</feature>
<dbReference type="Pfam" id="PF00583">
    <property type="entry name" value="Acetyltransf_1"/>
    <property type="match status" value="1"/>
</dbReference>
<dbReference type="GO" id="GO:0016747">
    <property type="term" value="F:acyltransferase activity, transferring groups other than amino-acyl groups"/>
    <property type="evidence" value="ECO:0007669"/>
    <property type="project" value="InterPro"/>
</dbReference>
<keyword evidence="4" id="KW-1185">Reference proteome</keyword>
<keyword evidence="3" id="KW-0808">Transferase</keyword>
<sequence>MTEDVQRSVRPATAGDADRLARTLAAAFVDDPVFCHLLPPGVPRRGERLRRAFAIDGARSLSLGGLWTAAGGNAAAVWFPPGHWRATARQDLAELPAWLRAAGGRMRAFQQVRSTLYAHHRELPPHWYLLYVGTRPEQQQQGLGRVLLQAVLDRCDAEQVPAYLESTCERNLPLYRRLGFVDRGALEMPAGCPPMTPMWRDPAGLDRDDRSSPR</sequence>
<proteinExistence type="predicted"/>
<reference evidence="4" key="1">
    <citation type="submission" date="2016-10" db="EMBL/GenBank/DDBJ databases">
        <authorList>
            <person name="Varghese N."/>
            <person name="Submissions S."/>
        </authorList>
    </citation>
    <scope>NUCLEOTIDE SEQUENCE [LARGE SCALE GENOMIC DNA]</scope>
    <source>
        <strain evidence="4">DSM 43161</strain>
    </source>
</reference>
<dbReference type="EMBL" id="FOWE01000005">
    <property type="protein sequence ID" value="SFO25560.1"/>
    <property type="molecule type" value="Genomic_DNA"/>
</dbReference>
<feature type="region of interest" description="Disordered" evidence="1">
    <location>
        <begin position="191"/>
        <end position="214"/>
    </location>
</feature>
<dbReference type="OrthoDB" id="7057833at2"/>
<accession>A0A1I5FP69</accession>
<dbReference type="AlphaFoldDB" id="A0A1I5FP69"/>
<evidence type="ECO:0000259" key="2">
    <source>
        <dbReference type="PROSITE" id="PS51186"/>
    </source>
</evidence>
<dbReference type="Proteomes" id="UP000183642">
    <property type="component" value="Unassembled WGS sequence"/>
</dbReference>
<dbReference type="CDD" id="cd04301">
    <property type="entry name" value="NAT_SF"/>
    <property type="match status" value="1"/>
</dbReference>
<evidence type="ECO:0000313" key="4">
    <source>
        <dbReference type="Proteomes" id="UP000183642"/>
    </source>
</evidence>
<dbReference type="PANTHER" id="PTHR42791">
    <property type="entry name" value="GNAT FAMILY ACETYLTRANSFERASE"/>
    <property type="match status" value="1"/>
</dbReference>
<gene>
    <name evidence="3" type="ORF">SAMN05660359_02282</name>
</gene>
<evidence type="ECO:0000313" key="3">
    <source>
        <dbReference type="EMBL" id="SFO25560.1"/>
    </source>
</evidence>
<dbReference type="Gene3D" id="3.40.630.30">
    <property type="match status" value="1"/>
</dbReference>
<dbReference type="InterPro" id="IPR016181">
    <property type="entry name" value="Acyl_CoA_acyltransferase"/>
</dbReference>
<dbReference type="PANTHER" id="PTHR42791:SF1">
    <property type="entry name" value="N-ACETYLTRANSFERASE DOMAIN-CONTAINING PROTEIN"/>
    <property type="match status" value="1"/>
</dbReference>
<dbReference type="InterPro" id="IPR000182">
    <property type="entry name" value="GNAT_dom"/>
</dbReference>
<dbReference type="PROSITE" id="PS51186">
    <property type="entry name" value="GNAT"/>
    <property type="match status" value="1"/>
</dbReference>
<evidence type="ECO:0000256" key="1">
    <source>
        <dbReference type="SAM" id="MobiDB-lite"/>
    </source>
</evidence>
<dbReference type="SUPFAM" id="SSF55729">
    <property type="entry name" value="Acyl-CoA N-acyltransferases (Nat)"/>
    <property type="match status" value="1"/>
</dbReference>
<protein>
    <submittedName>
        <fullName evidence="3">Acetyltransferase (GNAT) family protein</fullName>
    </submittedName>
</protein>
<dbReference type="RefSeq" id="WP_075013658.1">
    <property type="nucleotide sequence ID" value="NZ_FOWE01000005.1"/>
</dbReference>
<name>A0A1I5FP69_9ACTN</name>
<organism evidence="3 4">
    <name type="scientific">Geodermatophilus obscurus</name>
    <dbReference type="NCBI Taxonomy" id="1861"/>
    <lineage>
        <taxon>Bacteria</taxon>
        <taxon>Bacillati</taxon>
        <taxon>Actinomycetota</taxon>
        <taxon>Actinomycetes</taxon>
        <taxon>Geodermatophilales</taxon>
        <taxon>Geodermatophilaceae</taxon>
        <taxon>Geodermatophilus</taxon>
    </lineage>
</organism>